<dbReference type="Proteomes" id="UP001595987">
    <property type="component" value="Unassembled WGS sequence"/>
</dbReference>
<reference evidence="4" key="1">
    <citation type="journal article" date="2019" name="Int. J. Syst. Evol. Microbiol.">
        <title>The Global Catalogue of Microorganisms (GCM) 10K type strain sequencing project: providing services to taxonomists for standard genome sequencing and annotation.</title>
        <authorList>
            <consortium name="The Broad Institute Genomics Platform"/>
            <consortium name="The Broad Institute Genome Sequencing Center for Infectious Disease"/>
            <person name="Wu L."/>
            <person name="Ma J."/>
        </authorList>
    </citation>
    <scope>NUCLEOTIDE SEQUENCE [LARGE SCALE GENOMIC DNA]</scope>
    <source>
        <strain evidence="4">CCUG 63287</strain>
    </source>
</reference>
<proteinExistence type="predicted"/>
<dbReference type="EMBL" id="JBHSGD010000007">
    <property type="protein sequence ID" value="MFC4652989.1"/>
    <property type="molecule type" value="Genomic_DNA"/>
</dbReference>
<protein>
    <submittedName>
        <fullName evidence="3">Glycosyltransferase</fullName>
    </submittedName>
</protein>
<feature type="transmembrane region" description="Helical" evidence="2">
    <location>
        <begin position="255"/>
        <end position="277"/>
    </location>
</feature>
<feature type="transmembrane region" description="Helical" evidence="2">
    <location>
        <begin position="364"/>
        <end position="380"/>
    </location>
</feature>
<feature type="region of interest" description="Disordered" evidence="1">
    <location>
        <begin position="1"/>
        <end position="35"/>
    </location>
</feature>
<feature type="compositionally biased region" description="Basic and acidic residues" evidence="1">
    <location>
        <begin position="10"/>
        <end position="21"/>
    </location>
</feature>
<evidence type="ECO:0000256" key="2">
    <source>
        <dbReference type="SAM" id="Phobius"/>
    </source>
</evidence>
<feature type="transmembrane region" description="Helical" evidence="2">
    <location>
        <begin position="337"/>
        <end position="357"/>
    </location>
</feature>
<feature type="transmembrane region" description="Helical" evidence="2">
    <location>
        <begin position="184"/>
        <end position="201"/>
    </location>
</feature>
<evidence type="ECO:0000313" key="4">
    <source>
        <dbReference type="Proteomes" id="UP001595987"/>
    </source>
</evidence>
<feature type="transmembrane region" description="Helical" evidence="2">
    <location>
        <begin position="133"/>
        <end position="154"/>
    </location>
</feature>
<gene>
    <name evidence="3" type="ORF">ACFO26_08720</name>
</gene>
<keyword evidence="4" id="KW-1185">Reference proteome</keyword>
<name>A0ABV9JG04_9LACT</name>
<feature type="transmembrane region" description="Helical" evidence="2">
    <location>
        <begin position="289"/>
        <end position="317"/>
    </location>
</feature>
<keyword evidence="2" id="KW-0472">Membrane</keyword>
<keyword evidence="2" id="KW-0812">Transmembrane</keyword>
<feature type="transmembrane region" description="Helical" evidence="2">
    <location>
        <begin position="400"/>
        <end position="419"/>
    </location>
</feature>
<dbReference type="RefSeq" id="WP_213536719.1">
    <property type="nucleotide sequence ID" value="NZ_BOVQ01000009.1"/>
</dbReference>
<keyword evidence="2" id="KW-1133">Transmembrane helix</keyword>
<organism evidence="3 4">
    <name type="scientific">Lactococcus nasutitermitis</name>
    <dbReference type="NCBI Taxonomy" id="1652957"/>
    <lineage>
        <taxon>Bacteria</taxon>
        <taxon>Bacillati</taxon>
        <taxon>Bacillota</taxon>
        <taxon>Bacilli</taxon>
        <taxon>Lactobacillales</taxon>
        <taxon>Streptococcaceae</taxon>
        <taxon>Lactococcus</taxon>
    </lineage>
</organism>
<feature type="transmembrane region" description="Helical" evidence="2">
    <location>
        <begin position="213"/>
        <end position="243"/>
    </location>
</feature>
<feature type="transmembrane region" description="Helical" evidence="2">
    <location>
        <begin position="53"/>
        <end position="78"/>
    </location>
</feature>
<sequence length="526" mass="58841">MSNTYGSRSLKRERDNSEHIENLTTDGLEMEDTQSIPKRIPRSELTRKREHELVFSISSWAVYGIIALASFLLSFSFYTFPLFNNLATPEQSQALYSGFAMQQGLTPFNDFHGIGGSLFYLINWLGNITGNSIVLYLFELLALFASGVFAYHLALRQAEKHNAGIIIAIATLLAVAGLGRGGDAPTLFALPFTLWAVNFFENYFHREVRDEKFILFGIVGAVVFVISPLMSLFFVVSIIALFIYNVTHRRVGRGFYQALSSIFGILIVGYLTAYYALNAQTLYTSIEQSVLIPFSTLGIHGNFLLTLAKSVILILIFGLVTKFVHGIAQIKDGGEATVWYVCLLIGAVIMTITVVLAPSFDSSNFLAILPFVIVFSGRSLQTAVDEKRSLLLTYLQNNLFAPVLALLFVIAAPIAYNVLNHSTFSEERSIAQYVKENTTKKDKVFVLAADKNINLLSKRVASIDTVPSYYPLKYNQSFDSRMSETKDKYIVIEAGQKMPTSVHTVLQNNYKPVQANEKYFMIYQKK</sequence>
<accession>A0ABV9JG04</accession>
<evidence type="ECO:0000313" key="3">
    <source>
        <dbReference type="EMBL" id="MFC4652989.1"/>
    </source>
</evidence>
<comment type="caution">
    <text evidence="3">The sequence shown here is derived from an EMBL/GenBank/DDBJ whole genome shotgun (WGS) entry which is preliminary data.</text>
</comment>
<evidence type="ECO:0000256" key="1">
    <source>
        <dbReference type="SAM" id="MobiDB-lite"/>
    </source>
</evidence>
<feature type="transmembrane region" description="Helical" evidence="2">
    <location>
        <begin position="161"/>
        <end position="178"/>
    </location>
</feature>